<dbReference type="InterPro" id="IPR002372">
    <property type="entry name" value="PQQ_rpt_dom"/>
</dbReference>
<organism evidence="2">
    <name type="scientific">marine metagenome</name>
    <dbReference type="NCBI Taxonomy" id="408172"/>
    <lineage>
        <taxon>unclassified sequences</taxon>
        <taxon>metagenomes</taxon>
        <taxon>ecological metagenomes</taxon>
    </lineage>
</organism>
<protein>
    <recommendedName>
        <fullName evidence="1">Pyrrolo-quinoline quinone repeat domain-containing protein</fullName>
    </recommendedName>
</protein>
<proteinExistence type="predicted"/>
<accession>A0A381VME1</accession>
<gene>
    <name evidence="2" type="ORF">METZ01_LOCUS93487</name>
</gene>
<reference evidence="2" key="1">
    <citation type="submission" date="2018-05" db="EMBL/GenBank/DDBJ databases">
        <authorList>
            <person name="Lanie J.A."/>
            <person name="Ng W.-L."/>
            <person name="Kazmierczak K.M."/>
            <person name="Andrzejewski T.M."/>
            <person name="Davidsen T.M."/>
            <person name="Wayne K.J."/>
            <person name="Tettelin H."/>
            <person name="Glass J.I."/>
            <person name="Rusch D."/>
            <person name="Podicherti R."/>
            <person name="Tsui H.-C.T."/>
            <person name="Winkler M.E."/>
        </authorList>
    </citation>
    <scope>NUCLEOTIDE SEQUENCE</scope>
</reference>
<dbReference type="Gene3D" id="2.40.10.480">
    <property type="match status" value="1"/>
</dbReference>
<dbReference type="SMART" id="SM00564">
    <property type="entry name" value="PQQ"/>
    <property type="match status" value="4"/>
</dbReference>
<dbReference type="SUPFAM" id="SSF50998">
    <property type="entry name" value="Quinoprotein alcohol dehydrogenase-like"/>
    <property type="match status" value="1"/>
</dbReference>
<dbReference type="InterPro" id="IPR011047">
    <property type="entry name" value="Quinoprotein_ADH-like_sf"/>
</dbReference>
<dbReference type="AlphaFoldDB" id="A0A381VME1"/>
<dbReference type="InterPro" id="IPR018391">
    <property type="entry name" value="PQQ_b-propeller_rpt"/>
</dbReference>
<sequence>MGVAEGDVPTRWSKASVTWKVKLPGEGQSSAVNWGPKLFVTAASKEGAMRTLLCLDKDTGKTIWRRDVASDRKESQHKMNSWATPSAVTDGKLVVAFFGPAGIHCYDMEGEKLWSQDLGQFPGDWGVAASPLLLGDQVIQNCDAIGPSRLVSLNKTTGKVLWETKREDKPRGGWSTPIAIKTKGGLQIVLNGEFGAKGYDAAKGKELWFCKSFNGRGSPVPFHAHGLVYVVNGKPGDIYVVNPNGALGDVTKTNMAWHAKRNGGRDLPSPAVVGNYVLVTAMGGVTTCYDTKTGKTHWVDRLEGSFSGSPLVANGLYYIQSEAGVTYVLRPNEKALEIVSRNDLGDTKDEIFRATLAPIDGKVYTRSQGLLYCLKGEG</sequence>
<evidence type="ECO:0000313" key="2">
    <source>
        <dbReference type="EMBL" id="SVA40633.1"/>
    </source>
</evidence>
<dbReference type="EMBL" id="UINC01009045">
    <property type="protein sequence ID" value="SVA40633.1"/>
    <property type="molecule type" value="Genomic_DNA"/>
</dbReference>
<feature type="domain" description="Pyrrolo-quinoline quinone repeat" evidence="1">
    <location>
        <begin position="51"/>
        <end position="208"/>
    </location>
</feature>
<feature type="domain" description="Pyrrolo-quinoline quinone repeat" evidence="1">
    <location>
        <begin position="257"/>
        <end position="326"/>
    </location>
</feature>
<name>A0A381VME1_9ZZZZ</name>
<dbReference type="PANTHER" id="PTHR34512:SF30">
    <property type="entry name" value="OUTER MEMBRANE PROTEIN ASSEMBLY FACTOR BAMB"/>
    <property type="match status" value="1"/>
</dbReference>
<evidence type="ECO:0000259" key="1">
    <source>
        <dbReference type="Pfam" id="PF13360"/>
    </source>
</evidence>
<dbReference type="Gene3D" id="2.130.10.10">
    <property type="entry name" value="YVTN repeat-like/Quinoprotein amine dehydrogenase"/>
    <property type="match status" value="1"/>
</dbReference>
<dbReference type="PANTHER" id="PTHR34512">
    <property type="entry name" value="CELL SURFACE PROTEIN"/>
    <property type="match status" value="1"/>
</dbReference>
<dbReference type="InterPro" id="IPR015943">
    <property type="entry name" value="WD40/YVTN_repeat-like_dom_sf"/>
</dbReference>
<dbReference type="Pfam" id="PF13360">
    <property type="entry name" value="PQQ_2"/>
    <property type="match status" value="2"/>
</dbReference>